<reference evidence="2 3" key="1">
    <citation type="submission" date="2017-04" db="EMBL/GenBank/DDBJ databases">
        <authorList>
            <person name="Afonso C.L."/>
            <person name="Miller P.J."/>
            <person name="Scott M.A."/>
            <person name="Spackman E."/>
            <person name="Goraichik I."/>
            <person name="Dimitrov K.M."/>
            <person name="Suarez D.L."/>
            <person name="Swayne D.E."/>
        </authorList>
    </citation>
    <scope>NUCLEOTIDE SEQUENCE [LARGE SCALE GENOMIC DNA]</scope>
    <source>
        <strain evidence="2 3">DSM 12555</strain>
    </source>
</reference>
<dbReference type="InterPro" id="IPR011320">
    <property type="entry name" value="RNase_H1_N"/>
</dbReference>
<feature type="domain" description="RNase H type-1" evidence="1">
    <location>
        <begin position="69"/>
        <end position="209"/>
    </location>
</feature>
<protein>
    <submittedName>
        <fullName evidence="2">Ribonuclease HI</fullName>
    </submittedName>
</protein>
<name>A0A1W1XPN3_9CLOT</name>
<dbReference type="OrthoDB" id="9811552at2"/>
<dbReference type="Pfam" id="PF00075">
    <property type="entry name" value="RNase_H"/>
    <property type="match status" value="1"/>
</dbReference>
<dbReference type="InterPro" id="IPR036397">
    <property type="entry name" value="RNaseH_sf"/>
</dbReference>
<dbReference type="SUPFAM" id="SSF53098">
    <property type="entry name" value="Ribonuclease H-like"/>
    <property type="match status" value="1"/>
</dbReference>
<evidence type="ECO:0000313" key="2">
    <source>
        <dbReference type="EMBL" id="SMC25856.1"/>
    </source>
</evidence>
<dbReference type="Gene3D" id="3.40.970.10">
    <property type="entry name" value="Ribonuclease H1, N-terminal domain"/>
    <property type="match status" value="1"/>
</dbReference>
<sequence>MKYYAIKEGFDSIRNVKIENTIVNTWSECERLVRGVKGAKYKSFKLKDEAEEYLNNNNFMKNNINGELLKGITYAYVDGSYNTVTGKYGYAVVIVRDDVIIHIENGCGLDKSEKNIRQIAGELEASIKAIEYAVKNRLKQITIVHDYLGVCFHATGEWERKDMSSKIYYEKINSLIKEGEIKVDFLKVDSHTGNLFNEVVDEFAKASIEVKIKGETEKLLKNNVIKVQNYEIKNKFNEILVKLLEEKIHVVV</sequence>
<proteinExistence type="predicted"/>
<dbReference type="Pfam" id="PF01693">
    <property type="entry name" value="Cauli_VI"/>
    <property type="match status" value="1"/>
</dbReference>
<evidence type="ECO:0000259" key="1">
    <source>
        <dbReference type="PROSITE" id="PS50879"/>
    </source>
</evidence>
<dbReference type="InterPro" id="IPR009027">
    <property type="entry name" value="Ribosomal_bL9/RNase_H1_N"/>
</dbReference>
<dbReference type="AlphaFoldDB" id="A0A1W1XPN3"/>
<dbReference type="InterPro" id="IPR002156">
    <property type="entry name" value="RNaseH_domain"/>
</dbReference>
<dbReference type="Proteomes" id="UP000192468">
    <property type="component" value="Unassembled WGS sequence"/>
</dbReference>
<organism evidence="2 3">
    <name type="scientific">Clostridium acidisoli DSM 12555</name>
    <dbReference type="NCBI Taxonomy" id="1121291"/>
    <lineage>
        <taxon>Bacteria</taxon>
        <taxon>Bacillati</taxon>
        <taxon>Bacillota</taxon>
        <taxon>Clostridia</taxon>
        <taxon>Eubacteriales</taxon>
        <taxon>Clostridiaceae</taxon>
        <taxon>Clostridium</taxon>
    </lineage>
</organism>
<dbReference type="InterPro" id="IPR012337">
    <property type="entry name" value="RNaseH-like_sf"/>
</dbReference>
<dbReference type="CDD" id="cd09277">
    <property type="entry name" value="RNase_HI_bacteria_like"/>
    <property type="match status" value="1"/>
</dbReference>
<keyword evidence="3" id="KW-1185">Reference proteome</keyword>
<dbReference type="PROSITE" id="PS50879">
    <property type="entry name" value="RNASE_H_1"/>
    <property type="match status" value="1"/>
</dbReference>
<dbReference type="InterPro" id="IPR037056">
    <property type="entry name" value="RNase_H1_N_sf"/>
</dbReference>
<gene>
    <name evidence="2" type="ORF">SAMN02745134_02602</name>
</gene>
<dbReference type="RefSeq" id="WP_084116425.1">
    <property type="nucleotide sequence ID" value="NZ_FWXH01000010.1"/>
</dbReference>
<dbReference type="GO" id="GO:0003676">
    <property type="term" value="F:nucleic acid binding"/>
    <property type="evidence" value="ECO:0007669"/>
    <property type="project" value="InterPro"/>
</dbReference>
<accession>A0A1W1XPN3</accession>
<dbReference type="Gene3D" id="3.30.420.10">
    <property type="entry name" value="Ribonuclease H-like superfamily/Ribonuclease H"/>
    <property type="match status" value="1"/>
</dbReference>
<evidence type="ECO:0000313" key="3">
    <source>
        <dbReference type="Proteomes" id="UP000192468"/>
    </source>
</evidence>
<dbReference type="STRING" id="1121291.SAMN02745134_02602"/>
<dbReference type="GO" id="GO:0004523">
    <property type="term" value="F:RNA-DNA hybrid ribonuclease activity"/>
    <property type="evidence" value="ECO:0007669"/>
    <property type="project" value="InterPro"/>
</dbReference>
<dbReference type="EMBL" id="FWXH01000010">
    <property type="protein sequence ID" value="SMC25856.1"/>
    <property type="molecule type" value="Genomic_DNA"/>
</dbReference>
<dbReference type="SUPFAM" id="SSF55658">
    <property type="entry name" value="L9 N-domain-like"/>
    <property type="match status" value="1"/>
</dbReference>